<evidence type="ECO:0000313" key="1">
    <source>
        <dbReference type="EMBL" id="SVB93652.1"/>
    </source>
</evidence>
<feature type="non-terminal residue" evidence="1">
    <location>
        <position position="31"/>
    </location>
</feature>
<sequence>MEQGHAILYPSVRMEVPQRVFGYKAVWLFTV</sequence>
<accession>A0A382I2V6</accession>
<protein>
    <submittedName>
        <fullName evidence="1">Uncharacterized protein</fullName>
    </submittedName>
</protein>
<dbReference type="AlphaFoldDB" id="A0A382I2V6"/>
<gene>
    <name evidence="1" type="ORF">METZ01_LOCUS246506</name>
</gene>
<proteinExistence type="predicted"/>
<dbReference type="EMBL" id="UINC01064719">
    <property type="protein sequence ID" value="SVB93652.1"/>
    <property type="molecule type" value="Genomic_DNA"/>
</dbReference>
<organism evidence="1">
    <name type="scientific">marine metagenome</name>
    <dbReference type="NCBI Taxonomy" id="408172"/>
    <lineage>
        <taxon>unclassified sequences</taxon>
        <taxon>metagenomes</taxon>
        <taxon>ecological metagenomes</taxon>
    </lineage>
</organism>
<reference evidence="1" key="1">
    <citation type="submission" date="2018-05" db="EMBL/GenBank/DDBJ databases">
        <authorList>
            <person name="Lanie J.A."/>
            <person name="Ng W.-L."/>
            <person name="Kazmierczak K.M."/>
            <person name="Andrzejewski T.M."/>
            <person name="Davidsen T.M."/>
            <person name="Wayne K.J."/>
            <person name="Tettelin H."/>
            <person name="Glass J.I."/>
            <person name="Rusch D."/>
            <person name="Podicherti R."/>
            <person name="Tsui H.-C.T."/>
            <person name="Winkler M.E."/>
        </authorList>
    </citation>
    <scope>NUCLEOTIDE SEQUENCE</scope>
</reference>
<name>A0A382I2V6_9ZZZZ</name>